<reference evidence="1 2" key="1">
    <citation type="journal article" date="2018" name="Sci. Rep.">
        <title>Genomic signatures of local adaptation to the degree of environmental predictability in rotifers.</title>
        <authorList>
            <person name="Franch-Gras L."/>
            <person name="Hahn C."/>
            <person name="Garcia-Roger E.M."/>
            <person name="Carmona M.J."/>
            <person name="Serra M."/>
            <person name="Gomez A."/>
        </authorList>
    </citation>
    <scope>NUCLEOTIDE SEQUENCE [LARGE SCALE GENOMIC DNA]</scope>
    <source>
        <strain evidence="1">HYR1</strain>
    </source>
</reference>
<protein>
    <submittedName>
        <fullName evidence="1">Uncharacterized protein</fullName>
    </submittedName>
</protein>
<dbReference type="EMBL" id="REGN01002159">
    <property type="protein sequence ID" value="RNA29828.1"/>
    <property type="molecule type" value="Genomic_DNA"/>
</dbReference>
<name>A0A3M7S2G2_BRAPC</name>
<dbReference type="AlphaFoldDB" id="A0A3M7S2G2"/>
<comment type="caution">
    <text evidence="1">The sequence shown here is derived from an EMBL/GenBank/DDBJ whole genome shotgun (WGS) entry which is preliminary data.</text>
</comment>
<organism evidence="1 2">
    <name type="scientific">Brachionus plicatilis</name>
    <name type="common">Marine rotifer</name>
    <name type="synonym">Brachionus muelleri</name>
    <dbReference type="NCBI Taxonomy" id="10195"/>
    <lineage>
        <taxon>Eukaryota</taxon>
        <taxon>Metazoa</taxon>
        <taxon>Spiralia</taxon>
        <taxon>Gnathifera</taxon>
        <taxon>Rotifera</taxon>
        <taxon>Eurotatoria</taxon>
        <taxon>Monogononta</taxon>
        <taxon>Pseudotrocha</taxon>
        <taxon>Ploima</taxon>
        <taxon>Brachionidae</taxon>
        <taxon>Brachionus</taxon>
    </lineage>
</organism>
<evidence type="ECO:0000313" key="1">
    <source>
        <dbReference type="EMBL" id="RNA29828.1"/>
    </source>
</evidence>
<gene>
    <name evidence="1" type="ORF">BpHYR1_029261</name>
</gene>
<dbReference type="Proteomes" id="UP000276133">
    <property type="component" value="Unassembled WGS sequence"/>
</dbReference>
<keyword evidence="2" id="KW-1185">Reference proteome</keyword>
<sequence length="64" mass="7611">MNRKSNMSICLDSESSPYSFTSPTTNVMELFSSNISLTRFKKFESRKSLSIIWKLYNYLFYFET</sequence>
<accession>A0A3M7S2G2</accession>
<proteinExistence type="predicted"/>
<evidence type="ECO:0000313" key="2">
    <source>
        <dbReference type="Proteomes" id="UP000276133"/>
    </source>
</evidence>